<evidence type="ECO:0000256" key="7">
    <source>
        <dbReference type="RuleBase" id="RU362066"/>
    </source>
</evidence>
<keyword evidence="10" id="KW-0966">Cell projection</keyword>
<reference evidence="10" key="2">
    <citation type="submission" date="2022-05" db="EMBL/GenBank/DDBJ databases">
        <authorList>
            <consortium name="NCBI Pathogen Detection Project"/>
        </authorList>
    </citation>
    <scope>NUCLEOTIDE SEQUENCE</scope>
    <source>
        <strain evidence="10">CAV1698</strain>
    </source>
</reference>
<reference evidence="10" key="1">
    <citation type="journal article" date="2018" name="Genome Biol.">
        <title>SKESA: strategic k-mer extension for scrupulous assemblies.</title>
        <authorList>
            <person name="Souvorov A."/>
            <person name="Agarwala R."/>
            <person name="Lipman D.J."/>
        </authorList>
    </citation>
    <scope>NUCLEOTIDE SEQUENCE</scope>
    <source>
        <strain evidence="10">CAV1698</strain>
    </source>
</reference>
<evidence type="ECO:0000256" key="1">
    <source>
        <dbReference type="ARBA" id="ARBA00009764"/>
    </source>
</evidence>
<keyword evidence="10" id="KW-0969">Cilium</keyword>
<dbReference type="GO" id="GO:0007155">
    <property type="term" value="P:cell adhesion"/>
    <property type="evidence" value="ECO:0007669"/>
    <property type="project" value="InterPro"/>
</dbReference>
<evidence type="ECO:0000259" key="8">
    <source>
        <dbReference type="Pfam" id="PF02465"/>
    </source>
</evidence>
<dbReference type="InterPro" id="IPR010809">
    <property type="entry name" value="FliD_C"/>
</dbReference>
<sequence length="468" mass="49620">MASFTSLGVGSNLPLDTLLTNLTTAEKKRLTPITQQQSANTARLTAYGTLKSALEKFQTANTTLNSADLFKSTTITSSTEDLTATTTAGAAAGTYTISVTKLAQAQSLSTTVDISSTKDALGDTSSDTRTIKIEQAGRKEPLEIKLSKDQTSLEGIRDAINDADSGISASIVKVKEGDYQLVLTADSGTENKMTISVEGDSKLNDLLAYDSTAGSGNMKQLVSAQNAQLTVNGIEIERPSNTITDAPQGVTLNLTKEVTDARLTVTKDNSKATDAIKGWVDAYNSLLDTFSSLTKYTEVDPGAEEQDQNNGALLGDSVVRTIQTGIRAQFSNAGSTGAFKTLSEIGITSDGTTGKLKIDDAKLKKALDENTAGTRELLVGDGKETGITSKIAEQIKDYLADDGIIDSAQDNINATLKKLTKQYLAVSSSIDDTIARYKAQFTQLDTMMSKLNSTSSYLSQQFTAMTSS</sequence>
<comment type="function">
    <text evidence="7">Required for morphogenesis and for the elongation of the flagellar filament by facilitating polymerization of the flagellin monomers at the tip of growing filament. Forms a capping structure, which prevents flagellin subunits (transported through the central channel of the flagellum) from leaking out without polymerization at the distal end.</text>
</comment>
<evidence type="ECO:0000256" key="2">
    <source>
        <dbReference type="ARBA" id="ARBA00011255"/>
    </source>
</evidence>
<dbReference type="Pfam" id="PF02465">
    <property type="entry name" value="FliD_N"/>
    <property type="match status" value="1"/>
</dbReference>
<comment type="function">
    <text evidence="6">Required for the morphogenesis and for the elongation of the flagellar filament by facilitating polymerization of the flagellin monomers at the tip of growing filament. Forms a capping structure, which prevents flagellin subunits (transported through the central channel of the flagellum) from leaking out without polymerization at the distal end.</text>
</comment>
<evidence type="ECO:0000259" key="9">
    <source>
        <dbReference type="Pfam" id="PF07195"/>
    </source>
</evidence>
<dbReference type="GO" id="GO:0009421">
    <property type="term" value="C:bacterial-type flagellum filament cap"/>
    <property type="evidence" value="ECO:0007669"/>
    <property type="project" value="InterPro"/>
</dbReference>
<feature type="domain" description="Flagellar hook-associated protein 2 C-terminal" evidence="9">
    <location>
        <begin position="224"/>
        <end position="453"/>
    </location>
</feature>
<dbReference type="GO" id="GO:0005576">
    <property type="term" value="C:extracellular region"/>
    <property type="evidence" value="ECO:0007669"/>
    <property type="project" value="UniProtKB-SubCell"/>
</dbReference>
<dbReference type="PANTHER" id="PTHR30288:SF0">
    <property type="entry name" value="FLAGELLAR HOOK-ASSOCIATED PROTEIN 2"/>
    <property type="match status" value="1"/>
</dbReference>
<accession>A0A9C7V3G8</accession>
<dbReference type="InterPro" id="IPR040026">
    <property type="entry name" value="FliD"/>
</dbReference>
<keyword evidence="5 7" id="KW-0975">Bacterial flagellum</keyword>
<comment type="subcellular location">
    <subcellularLocation>
        <location evidence="7">Secreted</location>
    </subcellularLocation>
    <subcellularLocation>
        <location evidence="7">Bacterial flagellum</location>
    </subcellularLocation>
</comment>
<protein>
    <recommendedName>
        <fullName evidence="3 7">Flagellar hook-associated protein 2</fullName>
        <shortName evidence="7">HAP2</shortName>
    </recommendedName>
    <alternativeName>
        <fullName evidence="7">Flagellar cap protein</fullName>
    </alternativeName>
</protein>
<name>A0A9C7V3G8_CITAM</name>
<dbReference type="Proteomes" id="UP000862426">
    <property type="component" value="Unassembled WGS sequence"/>
</dbReference>
<evidence type="ECO:0000313" key="11">
    <source>
        <dbReference type="Proteomes" id="UP000862426"/>
    </source>
</evidence>
<keyword evidence="4" id="KW-0175">Coiled coil</keyword>
<organism evidence="10 11">
    <name type="scientific">Citrobacter amalonaticus</name>
    <dbReference type="NCBI Taxonomy" id="35703"/>
    <lineage>
        <taxon>Bacteria</taxon>
        <taxon>Pseudomonadati</taxon>
        <taxon>Pseudomonadota</taxon>
        <taxon>Gammaproteobacteria</taxon>
        <taxon>Enterobacterales</taxon>
        <taxon>Enterobacteriaceae</taxon>
        <taxon>Citrobacter</taxon>
    </lineage>
</organism>
<keyword evidence="10" id="KW-0282">Flagellum</keyword>
<keyword evidence="7" id="KW-0964">Secreted</keyword>
<comment type="caution">
    <text evidence="10">The sequence shown here is derived from an EMBL/GenBank/DDBJ whole genome shotgun (WGS) entry which is preliminary data.</text>
</comment>
<dbReference type="AlphaFoldDB" id="A0A9C7V3G8"/>
<proteinExistence type="inferred from homology"/>
<dbReference type="GO" id="GO:0071973">
    <property type="term" value="P:bacterial-type flagellum-dependent cell motility"/>
    <property type="evidence" value="ECO:0007669"/>
    <property type="project" value="TreeGrafter"/>
</dbReference>
<evidence type="ECO:0000256" key="5">
    <source>
        <dbReference type="ARBA" id="ARBA00023143"/>
    </source>
</evidence>
<evidence type="ECO:0000313" key="10">
    <source>
        <dbReference type="EMBL" id="HCD1256644.1"/>
    </source>
</evidence>
<gene>
    <name evidence="10" type="primary">fliD</name>
    <name evidence="10" type="ORF">JD854_RS16540</name>
</gene>
<evidence type="ECO:0000256" key="3">
    <source>
        <dbReference type="ARBA" id="ARBA00016246"/>
    </source>
</evidence>
<comment type="similarity">
    <text evidence="1 7">Belongs to the FliD family.</text>
</comment>
<dbReference type="InterPro" id="IPR003481">
    <property type="entry name" value="FliD_N"/>
</dbReference>
<dbReference type="NCBIfam" id="NF005955">
    <property type="entry name" value="PRK08032.1"/>
    <property type="match status" value="1"/>
</dbReference>
<dbReference type="Pfam" id="PF07195">
    <property type="entry name" value="FliD_C"/>
    <property type="match status" value="1"/>
</dbReference>
<dbReference type="PANTHER" id="PTHR30288">
    <property type="entry name" value="FLAGELLAR CAP/ASSEMBLY PROTEIN FLID"/>
    <property type="match status" value="1"/>
</dbReference>
<dbReference type="GO" id="GO:0009424">
    <property type="term" value="C:bacterial-type flagellum hook"/>
    <property type="evidence" value="ECO:0007669"/>
    <property type="project" value="UniProtKB-UniRule"/>
</dbReference>
<comment type="subunit">
    <text evidence="2 7">Homopentamer.</text>
</comment>
<evidence type="ECO:0000256" key="4">
    <source>
        <dbReference type="ARBA" id="ARBA00023054"/>
    </source>
</evidence>
<feature type="domain" description="Flagellar hook-associated protein 2 N-terminal" evidence="8">
    <location>
        <begin position="11"/>
        <end position="106"/>
    </location>
</feature>
<evidence type="ECO:0000256" key="6">
    <source>
        <dbReference type="ARBA" id="ARBA00025175"/>
    </source>
</evidence>
<dbReference type="EMBL" id="DACYAJ020000021">
    <property type="protein sequence ID" value="HCD1256644.1"/>
    <property type="molecule type" value="Genomic_DNA"/>
</dbReference>